<dbReference type="Proteomes" id="UP000324351">
    <property type="component" value="Unassembled WGS sequence"/>
</dbReference>
<feature type="transmembrane region" description="Helical" evidence="11">
    <location>
        <begin position="156"/>
        <end position="175"/>
    </location>
</feature>
<keyword evidence="6" id="KW-0547">Nucleotide-binding</keyword>
<evidence type="ECO:0000313" key="14">
    <source>
        <dbReference type="Proteomes" id="UP000324351"/>
    </source>
</evidence>
<evidence type="ECO:0000256" key="11">
    <source>
        <dbReference type="SAM" id="Phobius"/>
    </source>
</evidence>
<evidence type="ECO:0000256" key="6">
    <source>
        <dbReference type="ARBA" id="ARBA00022741"/>
    </source>
</evidence>
<keyword evidence="14" id="KW-1185">Reference proteome</keyword>
<dbReference type="SMART" id="SM00304">
    <property type="entry name" value="HAMP"/>
    <property type="match status" value="1"/>
</dbReference>
<dbReference type="RefSeq" id="WP_149748929.1">
    <property type="nucleotide sequence ID" value="NZ_VUJW01000001.1"/>
</dbReference>
<feature type="domain" description="HAMP" evidence="12">
    <location>
        <begin position="259"/>
        <end position="311"/>
    </location>
</feature>
<keyword evidence="11" id="KW-0472">Membrane</keyword>
<proteinExistence type="predicted"/>
<keyword evidence="4" id="KW-0808">Transferase</keyword>
<dbReference type="EMBL" id="VUJW01000001">
    <property type="protein sequence ID" value="KAA1429307.1"/>
    <property type="molecule type" value="Genomic_DNA"/>
</dbReference>
<accession>A0A5B1MBK6</accession>
<evidence type="ECO:0000259" key="12">
    <source>
        <dbReference type="PROSITE" id="PS50885"/>
    </source>
</evidence>
<feature type="transmembrane region" description="Helical" evidence="11">
    <location>
        <begin position="71"/>
        <end position="92"/>
    </location>
</feature>
<evidence type="ECO:0000256" key="8">
    <source>
        <dbReference type="ARBA" id="ARBA00022840"/>
    </source>
</evidence>
<dbReference type="GO" id="GO:0005524">
    <property type="term" value="F:ATP binding"/>
    <property type="evidence" value="ECO:0007669"/>
    <property type="project" value="UniProtKB-KW"/>
</dbReference>
<evidence type="ECO:0000256" key="9">
    <source>
        <dbReference type="ARBA" id="ARBA00022989"/>
    </source>
</evidence>
<protein>
    <recommendedName>
        <fullName evidence="2">histidine kinase</fullName>
        <ecNumber evidence="2">2.7.13.3</ecNumber>
    </recommendedName>
</protein>
<dbReference type="InterPro" id="IPR050482">
    <property type="entry name" value="Sensor_HK_TwoCompSys"/>
</dbReference>
<gene>
    <name evidence="13" type="ORF">F0U47_03725</name>
</gene>
<dbReference type="Pfam" id="PF07730">
    <property type="entry name" value="HisKA_3"/>
    <property type="match status" value="1"/>
</dbReference>
<evidence type="ECO:0000256" key="10">
    <source>
        <dbReference type="ARBA" id="ARBA00023012"/>
    </source>
</evidence>
<evidence type="ECO:0000256" key="1">
    <source>
        <dbReference type="ARBA" id="ARBA00000085"/>
    </source>
</evidence>
<feature type="transmembrane region" description="Helical" evidence="11">
    <location>
        <begin position="124"/>
        <end position="144"/>
    </location>
</feature>
<dbReference type="Pfam" id="PF00672">
    <property type="entry name" value="HAMP"/>
    <property type="match status" value="1"/>
</dbReference>
<dbReference type="InterPro" id="IPR003660">
    <property type="entry name" value="HAMP_dom"/>
</dbReference>
<evidence type="ECO:0000256" key="5">
    <source>
        <dbReference type="ARBA" id="ARBA00022692"/>
    </source>
</evidence>
<keyword evidence="9 11" id="KW-1133">Transmembrane helix</keyword>
<dbReference type="Gene3D" id="1.20.5.1930">
    <property type="match status" value="1"/>
</dbReference>
<evidence type="ECO:0000256" key="2">
    <source>
        <dbReference type="ARBA" id="ARBA00012438"/>
    </source>
</evidence>
<feature type="transmembrane region" description="Helical" evidence="11">
    <location>
        <begin position="207"/>
        <end position="230"/>
    </location>
</feature>
<keyword evidence="10" id="KW-0902">Two-component regulatory system</keyword>
<dbReference type="GO" id="GO:0016020">
    <property type="term" value="C:membrane"/>
    <property type="evidence" value="ECO:0007669"/>
    <property type="project" value="InterPro"/>
</dbReference>
<dbReference type="PANTHER" id="PTHR24421:SF10">
    <property type="entry name" value="NITRATE_NITRITE SENSOR PROTEIN NARQ"/>
    <property type="match status" value="1"/>
</dbReference>
<keyword evidence="8" id="KW-0067">ATP-binding</keyword>
<dbReference type="EC" id="2.7.13.3" evidence="2"/>
<dbReference type="GO" id="GO:0046983">
    <property type="term" value="F:protein dimerization activity"/>
    <property type="evidence" value="ECO:0007669"/>
    <property type="project" value="InterPro"/>
</dbReference>
<dbReference type="PANTHER" id="PTHR24421">
    <property type="entry name" value="NITRATE/NITRITE SENSOR PROTEIN NARX-RELATED"/>
    <property type="match status" value="1"/>
</dbReference>
<keyword evidence="7" id="KW-0418">Kinase</keyword>
<evidence type="ECO:0000256" key="7">
    <source>
        <dbReference type="ARBA" id="ARBA00022777"/>
    </source>
</evidence>
<comment type="caution">
    <text evidence="13">The sequence shown here is derived from an EMBL/GenBank/DDBJ whole genome shotgun (WGS) entry which is preliminary data.</text>
</comment>
<dbReference type="InterPro" id="IPR011712">
    <property type="entry name" value="Sig_transdc_His_kin_sub3_dim/P"/>
</dbReference>
<comment type="catalytic activity">
    <reaction evidence="1">
        <text>ATP + protein L-histidine = ADP + protein N-phospho-L-histidine.</text>
        <dbReference type="EC" id="2.7.13.3"/>
    </reaction>
</comment>
<evidence type="ECO:0000313" key="13">
    <source>
        <dbReference type="EMBL" id="KAA1429307.1"/>
    </source>
</evidence>
<dbReference type="GO" id="GO:0000155">
    <property type="term" value="F:phosphorelay sensor kinase activity"/>
    <property type="evidence" value="ECO:0007669"/>
    <property type="project" value="InterPro"/>
</dbReference>
<dbReference type="Gene3D" id="6.10.340.10">
    <property type="match status" value="1"/>
</dbReference>
<evidence type="ECO:0000256" key="3">
    <source>
        <dbReference type="ARBA" id="ARBA00022553"/>
    </source>
</evidence>
<sequence length="514" mass="54727">MQTSAAPYAGGSRGGTGLLEGLVRVAHRRLGPWYFHGLVVATGLLVVTVTVPLQNLTQVPLWTGSFEGWQYIGVFMAIAAASGPFVLGLVVVPRHRALLAHLRGQEVDPAAVWRECVTRLPATAALTSLAWGVVVVGGGVAFVGQREDFGVLTYPGAYAAHALILVGVAAFYLMVWELALLPITREVARALPAGFREQSLVTGRRRLILLNTSITFTVGCETAGLSVGFAGEHRSLMVVLVLVGLMTTYVGVLLALVSSSVTRRVDELADALNSAARGGAPMRMLPTSGDEFDSVGGAFNTMVGLLEDHAEELRGSRSRLVSVADATRRHIERDLHDGAQQHLALLSMQLGQLESTCAQHGSVAARVHEIRAELSAVVAEMRVLAHGIYPASLEAEGLPSALRAAARESDVVVRLDIAVESRWSHPVETAVYFGCWEVLQRARHAATGDATLEIALGEHDGTGTVELCVRPALPAEHEAELALFLQDRLGAVGGTLVTRPRGTDVVYVGRVPVR</sequence>
<feature type="transmembrane region" description="Helical" evidence="11">
    <location>
        <begin position="33"/>
        <end position="51"/>
    </location>
</feature>
<dbReference type="AlphaFoldDB" id="A0A5B1MBK6"/>
<name>A0A5B1MBK6_9ACTN</name>
<keyword evidence="3" id="KW-0597">Phosphoprotein</keyword>
<feature type="transmembrane region" description="Helical" evidence="11">
    <location>
        <begin position="236"/>
        <end position="257"/>
    </location>
</feature>
<evidence type="ECO:0000256" key="4">
    <source>
        <dbReference type="ARBA" id="ARBA00022679"/>
    </source>
</evidence>
<dbReference type="PROSITE" id="PS50885">
    <property type="entry name" value="HAMP"/>
    <property type="match status" value="1"/>
</dbReference>
<keyword evidence="5 11" id="KW-0812">Transmembrane</keyword>
<organism evidence="13 14">
    <name type="scientific">Nocardioides antri</name>
    <dbReference type="NCBI Taxonomy" id="2607659"/>
    <lineage>
        <taxon>Bacteria</taxon>
        <taxon>Bacillati</taxon>
        <taxon>Actinomycetota</taxon>
        <taxon>Actinomycetes</taxon>
        <taxon>Propionibacteriales</taxon>
        <taxon>Nocardioidaceae</taxon>
        <taxon>Nocardioides</taxon>
    </lineage>
</organism>
<reference evidence="13 14" key="2">
    <citation type="submission" date="2019-09" db="EMBL/GenBank/DDBJ databases">
        <authorList>
            <person name="Jin C."/>
        </authorList>
    </citation>
    <scope>NUCLEOTIDE SEQUENCE [LARGE SCALE GENOMIC DNA]</scope>
    <source>
        <strain evidence="13 14">BN140041</strain>
    </source>
</reference>
<reference evidence="13 14" key="1">
    <citation type="submission" date="2019-09" db="EMBL/GenBank/DDBJ databases">
        <title>Nocardioides panacisoli sp. nov., isolated from the soil of a ginseng field.</title>
        <authorList>
            <person name="Cho C."/>
        </authorList>
    </citation>
    <scope>NUCLEOTIDE SEQUENCE [LARGE SCALE GENOMIC DNA]</scope>
    <source>
        <strain evidence="13 14">BN140041</strain>
    </source>
</reference>